<evidence type="ECO:0008006" key="4">
    <source>
        <dbReference type="Google" id="ProtNLM"/>
    </source>
</evidence>
<evidence type="ECO:0000256" key="1">
    <source>
        <dbReference type="SAM" id="MobiDB-lite"/>
    </source>
</evidence>
<dbReference type="InterPro" id="IPR036397">
    <property type="entry name" value="RNaseH_sf"/>
</dbReference>
<dbReference type="Gene3D" id="3.30.420.10">
    <property type="entry name" value="Ribonuclease H-like superfamily/Ribonuclease H"/>
    <property type="match status" value="1"/>
</dbReference>
<proteinExistence type="predicted"/>
<evidence type="ECO:0000313" key="3">
    <source>
        <dbReference type="Proteomes" id="UP001310890"/>
    </source>
</evidence>
<feature type="compositionally biased region" description="Polar residues" evidence="1">
    <location>
        <begin position="400"/>
        <end position="428"/>
    </location>
</feature>
<dbReference type="InterPro" id="IPR012337">
    <property type="entry name" value="RNaseH-like_sf"/>
</dbReference>
<comment type="caution">
    <text evidence="2">The sequence shown here is derived from an EMBL/GenBank/DDBJ whole genome shotgun (WGS) entry which is preliminary data.</text>
</comment>
<reference evidence="2" key="1">
    <citation type="submission" date="2023-08" db="EMBL/GenBank/DDBJ databases">
        <title>Black Yeasts Isolated from many extreme environments.</title>
        <authorList>
            <person name="Coleine C."/>
            <person name="Stajich J.E."/>
            <person name="Selbmann L."/>
        </authorList>
    </citation>
    <scope>NUCLEOTIDE SEQUENCE</scope>
    <source>
        <strain evidence="2">CCFEE 5401</strain>
    </source>
</reference>
<dbReference type="SUPFAM" id="SSF53098">
    <property type="entry name" value="Ribonuclease H-like"/>
    <property type="match status" value="1"/>
</dbReference>
<feature type="compositionally biased region" description="Low complexity" evidence="1">
    <location>
        <begin position="436"/>
        <end position="449"/>
    </location>
</feature>
<gene>
    <name evidence="2" type="ORF">LTR62_005569</name>
</gene>
<dbReference type="AlphaFoldDB" id="A0AAN7TGU8"/>
<feature type="region of interest" description="Disordered" evidence="1">
    <location>
        <begin position="212"/>
        <end position="254"/>
    </location>
</feature>
<feature type="compositionally biased region" description="Pro residues" evidence="1">
    <location>
        <begin position="450"/>
        <end position="460"/>
    </location>
</feature>
<organism evidence="2 3">
    <name type="scientific">Meristemomyces frigidus</name>
    <dbReference type="NCBI Taxonomy" id="1508187"/>
    <lineage>
        <taxon>Eukaryota</taxon>
        <taxon>Fungi</taxon>
        <taxon>Dikarya</taxon>
        <taxon>Ascomycota</taxon>
        <taxon>Pezizomycotina</taxon>
        <taxon>Dothideomycetes</taxon>
        <taxon>Dothideomycetidae</taxon>
        <taxon>Mycosphaerellales</taxon>
        <taxon>Teratosphaeriaceae</taxon>
        <taxon>Meristemomyces</taxon>
    </lineage>
</organism>
<feature type="compositionally biased region" description="Basic and acidic residues" evidence="1">
    <location>
        <begin position="221"/>
        <end position="239"/>
    </location>
</feature>
<dbReference type="Proteomes" id="UP001310890">
    <property type="component" value="Unassembled WGS sequence"/>
</dbReference>
<feature type="region of interest" description="Disordered" evidence="1">
    <location>
        <begin position="400"/>
        <end position="462"/>
    </location>
</feature>
<dbReference type="EMBL" id="JAVRRL010000045">
    <property type="protein sequence ID" value="KAK5110858.1"/>
    <property type="molecule type" value="Genomic_DNA"/>
</dbReference>
<evidence type="ECO:0000313" key="2">
    <source>
        <dbReference type="EMBL" id="KAK5110858.1"/>
    </source>
</evidence>
<dbReference type="GO" id="GO:0003676">
    <property type="term" value="F:nucleic acid binding"/>
    <property type="evidence" value="ECO:0007669"/>
    <property type="project" value="InterPro"/>
</dbReference>
<protein>
    <recommendedName>
        <fullName evidence="4">RNase H type-1 domain-containing protein</fullName>
    </recommendedName>
</protein>
<sequence>MAPAEDSMWINSHCKKEHLHRHYRYGPPTRQDKEVLFTTEQEVPDTPLVVSSDAGLRYHGTPAVIASIGVFVSPNSPYNVSQLLPPSDYYPTSIRAEWKAAIAALEVIVRLRQDHTIPDGITVVLKSDLQNIYDVMTRSIHDYKVAMYRTAGRYPMVDRDIFYDLEELVCRLSSYYNIAVCFWWVPRKYNGDADVLASAALKKEDMRRGIGKATVPVKRKRSDDDLTVRRSMRELRDTRSLSPSERPAFDRPPLRLSKRLRDLRDSMRHEGSSVNSPVIEIKNPAKRARTSNEVIDSTDDTPRTMINLARATPDPLSGTYAITIGPAPILPSKITESTPVSLAQEIESTAGGSAKAIESIAGSSARTIRTTTDLIGPHHTPAPSRGVHAQTTGLSLVASAQATEPTADSSTKAIETAASSSANPTSDLSPLPVTMASTAPSVTTNSTPTSPSPASRPEPPISYWCRAGHNTALAMSTRAGWSLQPGRISRPPQPTTLTCLYVELKPLPQLHVPVVMITPPAKQTEEQRVSDLSGWQRGVNALSTMPGKVAEIWKMRGRMDET</sequence>
<accession>A0AAN7TGU8</accession>
<name>A0AAN7TGU8_9PEZI</name>